<feature type="signal peptide" evidence="2">
    <location>
        <begin position="1"/>
        <end position="27"/>
    </location>
</feature>
<feature type="chain" id="PRO_5047167888" evidence="2">
    <location>
        <begin position="28"/>
        <end position="177"/>
    </location>
</feature>
<comment type="caution">
    <text evidence="3">The sequence shown here is derived from an EMBL/GenBank/DDBJ whole genome shotgun (WGS) entry which is preliminary data.</text>
</comment>
<keyword evidence="4" id="KW-1185">Reference proteome</keyword>
<dbReference type="RefSeq" id="XP_066711698.1">
    <property type="nucleotide sequence ID" value="XM_066862588.1"/>
</dbReference>
<feature type="region of interest" description="Disordered" evidence="1">
    <location>
        <begin position="28"/>
        <end position="115"/>
    </location>
</feature>
<dbReference type="Proteomes" id="UP001480595">
    <property type="component" value="Unassembled WGS sequence"/>
</dbReference>
<feature type="compositionally biased region" description="Low complexity" evidence="1">
    <location>
        <begin position="41"/>
        <end position="53"/>
    </location>
</feature>
<dbReference type="EMBL" id="JAQQWL010000011">
    <property type="protein sequence ID" value="KAK8049449.1"/>
    <property type="molecule type" value="Genomic_DNA"/>
</dbReference>
<reference evidence="3 4" key="1">
    <citation type="submission" date="2023-01" db="EMBL/GenBank/DDBJ databases">
        <title>Analysis of 21 Apiospora genomes using comparative genomics revels a genus with tremendous synthesis potential of carbohydrate active enzymes and secondary metabolites.</title>
        <authorList>
            <person name="Sorensen T."/>
        </authorList>
    </citation>
    <scope>NUCLEOTIDE SEQUENCE [LARGE SCALE GENOMIC DNA]</scope>
    <source>
        <strain evidence="3 4">CBS 135458</strain>
    </source>
</reference>
<evidence type="ECO:0000313" key="3">
    <source>
        <dbReference type="EMBL" id="KAK8049449.1"/>
    </source>
</evidence>
<organism evidence="3 4">
    <name type="scientific">Apiospora phragmitis</name>
    <dbReference type="NCBI Taxonomy" id="2905665"/>
    <lineage>
        <taxon>Eukaryota</taxon>
        <taxon>Fungi</taxon>
        <taxon>Dikarya</taxon>
        <taxon>Ascomycota</taxon>
        <taxon>Pezizomycotina</taxon>
        <taxon>Sordariomycetes</taxon>
        <taxon>Xylariomycetidae</taxon>
        <taxon>Amphisphaeriales</taxon>
        <taxon>Apiosporaceae</taxon>
        <taxon>Apiospora</taxon>
    </lineage>
</organism>
<gene>
    <name evidence="3" type="ORF">PG994_011179</name>
</gene>
<sequence>MKRRQMSFPILRFAAAAFVAASTTVHAGTAAPDGGVEAIGNNNDNTTAANTSTPREVVPLSSLEAKSISSPPHNDPSPRTLPETAESEDDDLLENQPEEDDLLENESEADDLWENESGIVYGGFGWRHDKRGSEGGGDGYSGPGGVIVLPPPFLFGGHYPKTSSGASRPRPFGFLRG</sequence>
<feature type="compositionally biased region" description="Acidic residues" evidence="1">
    <location>
        <begin position="85"/>
        <end position="114"/>
    </location>
</feature>
<keyword evidence="2" id="KW-0732">Signal</keyword>
<proteinExistence type="predicted"/>
<accession>A0ABR1TS62</accession>
<protein>
    <submittedName>
        <fullName evidence="3">Uncharacterized protein</fullName>
    </submittedName>
</protein>
<name>A0ABR1TS62_9PEZI</name>
<evidence type="ECO:0000313" key="4">
    <source>
        <dbReference type="Proteomes" id="UP001480595"/>
    </source>
</evidence>
<evidence type="ECO:0000256" key="2">
    <source>
        <dbReference type="SAM" id="SignalP"/>
    </source>
</evidence>
<evidence type="ECO:0000256" key="1">
    <source>
        <dbReference type="SAM" id="MobiDB-lite"/>
    </source>
</evidence>
<dbReference type="GeneID" id="92095651"/>